<protein>
    <recommendedName>
        <fullName evidence="3">2-phospho-L-lactate guanylyltransferase</fullName>
    </recommendedName>
</protein>
<keyword evidence="2" id="KW-1185">Reference proteome</keyword>
<evidence type="ECO:0008006" key="3">
    <source>
        <dbReference type="Google" id="ProtNLM"/>
    </source>
</evidence>
<organism evidence="1 2">
    <name type="scientific">Streptomyces tsukubensis</name>
    <dbReference type="NCBI Taxonomy" id="83656"/>
    <lineage>
        <taxon>Bacteria</taxon>
        <taxon>Bacillati</taxon>
        <taxon>Actinomycetota</taxon>
        <taxon>Actinomycetes</taxon>
        <taxon>Kitasatosporales</taxon>
        <taxon>Streptomycetaceae</taxon>
        <taxon>Streptomyces</taxon>
    </lineage>
</organism>
<gene>
    <name evidence="1" type="ORF">B1H18_33490</name>
</gene>
<dbReference type="Proteomes" id="UP000190539">
    <property type="component" value="Unassembled WGS sequence"/>
</dbReference>
<evidence type="ECO:0000313" key="1">
    <source>
        <dbReference type="EMBL" id="OON71531.1"/>
    </source>
</evidence>
<evidence type="ECO:0000313" key="2">
    <source>
        <dbReference type="Proteomes" id="UP000190539"/>
    </source>
</evidence>
<dbReference type="AlphaFoldDB" id="A0A1V3ZZC2"/>
<proteinExistence type="predicted"/>
<sequence>MQATAYTYDSDTHHGSVLLDDGTPVPFDGHAFLAGGLRLLRVGQRVRIEWDGEGDARRISLVTLQTF</sequence>
<name>A0A1V3ZZC2_9ACTN</name>
<accession>A0A1V3ZZC2</accession>
<dbReference type="STRING" id="83656.B1H18_33490"/>
<reference evidence="1 2" key="1">
    <citation type="submission" date="2017-02" db="EMBL/GenBank/DDBJ databases">
        <title>Draft Genome Sequence of Streptomyces tsukubaensis F601, a Producer of the immunosuppressant tacrolimus FK506.</title>
        <authorList>
            <person name="Zong G."/>
            <person name="Zhong C."/>
            <person name="Fu J."/>
            <person name="Qin R."/>
            <person name="Cao G."/>
        </authorList>
    </citation>
    <scope>NUCLEOTIDE SEQUENCE [LARGE SCALE GENOMIC DNA]</scope>
    <source>
        <strain evidence="1 2">F601</strain>
    </source>
</reference>
<dbReference type="EMBL" id="MVFC01000055">
    <property type="protein sequence ID" value="OON71531.1"/>
    <property type="molecule type" value="Genomic_DNA"/>
</dbReference>
<comment type="caution">
    <text evidence="1">The sequence shown here is derived from an EMBL/GenBank/DDBJ whole genome shotgun (WGS) entry which is preliminary data.</text>
</comment>
<dbReference type="RefSeq" id="WP_077974248.1">
    <property type="nucleotide sequence ID" value="NZ_CP045178.1"/>
</dbReference>